<dbReference type="PANTHER" id="PTHR31672">
    <property type="entry name" value="BNACNNG10540D PROTEIN"/>
    <property type="match status" value="1"/>
</dbReference>
<comment type="caution">
    <text evidence="2">The sequence shown here is derived from an EMBL/GenBank/DDBJ whole genome shotgun (WGS) entry which is preliminary data.</text>
</comment>
<keyword evidence="3" id="KW-1185">Reference proteome</keyword>
<proteinExistence type="predicted"/>
<dbReference type="InterPro" id="IPR050796">
    <property type="entry name" value="SCF_F-box_component"/>
</dbReference>
<protein>
    <recommendedName>
        <fullName evidence="1">F-box associated beta-propeller type 3 domain-containing protein</fullName>
    </recommendedName>
</protein>
<dbReference type="InterPro" id="IPR017451">
    <property type="entry name" value="F-box-assoc_interact_dom"/>
</dbReference>
<feature type="domain" description="F-box associated beta-propeller type 3" evidence="1">
    <location>
        <begin position="33"/>
        <end position="194"/>
    </location>
</feature>
<name>A0AAW1KYE0_SAPOF</name>
<organism evidence="2 3">
    <name type="scientific">Saponaria officinalis</name>
    <name type="common">Common soapwort</name>
    <name type="synonym">Lychnis saponaria</name>
    <dbReference type="NCBI Taxonomy" id="3572"/>
    <lineage>
        <taxon>Eukaryota</taxon>
        <taxon>Viridiplantae</taxon>
        <taxon>Streptophyta</taxon>
        <taxon>Embryophyta</taxon>
        <taxon>Tracheophyta</taxon>
        <taxon>Spermatophyta</taxon>
        <taxon>Magnoliopsida</taxon>
        <taxon>eudicotyledons</taxon>
        <taxon>Gunneridae</taxon>
        <taxon>Pentapetalae</taxon>
        <taxon>Caryophyllales</taxon>
        <taxon>Caryophyllaceae</taxon>
        <taxon>Caryophylleae</taxon>
        <taxon>Saponaria</taxon>
    </lineage>
</organism>
<dbReference type="Pfam" id="PF08268">
    <property type="entry name" value="FBA_3"/>
    <property type="match status" value="1"/>
</dbReference>
<evidence type="ECO:0000313" key="2">
    <source>
        <dbReference type="EMBL" id="KAK9725370.1"/>
    </source>
</evidence>
<accession>A0AAW1KYE0</accession>
<dbReference type="NCBIfam" id="TIGR01640">
    <property type="entry name" value="F_box_assoc_1"/>
    <property type="match status" value="1"/>
</dbReference>
<dbReference type="InterPro" id="IPR013187">
    <property type="entry name" value="F-box-assoc_dom_typ3"/>
</dbReference>
<dbReference type="Proteomes" id="UP001443914">
    <property type="component" value="Unassembled WGS sequence"/>
</dbReference>
<gene>
    <name evidence="2" type="ORF">RND81_05G139300</name>
</gene>
<evidence type="ECO:0000259" key="1">
    <source>
        <dbReference type="Pfam" id="PF08268"/>
    </source>
</evidence>
<dbReference type="EMBL" id="JBDFQZ010000005">
    <property type="protein sequence ID" value="KAK9725370.1"/>
    <property type="molecule type" value="Genomic_DNA"/>
</dbReference>
<dbReference type="AlphaFoldDB" id="A0AAW1KYE0"/>
<evidence type="ECO:0000313" key="3">
    <source>
        <dbReference type="Proteomes" id="UP001443914"/>
    </source>
</evidence>
<dbReference type="PANTHER" id="PTHR31672:SF13">
    <property type="entry name" value="F-BOX PROTEIN CPR30-LIKE"/>
    <property type="match status" value="1"/>
</dbReference>
<reference evidence="2" key="1">
    <citation type="submission" date="2024-03" db="EMBL/GenBank/DDBJ databases">
        <title>WGS assembly of Saponaria officinalis var. Norfolk2.</title>
        <authorList>
            <person name="Jenkins J."/>
            <person name="Shu S."/>
            <person name="Grimwood J."/>
            <person name="Barry K."/>
            <person name="Goodstein D."/>
            <person name="Schmutz J."/>
            <person name="Leebens-Mack J."/>
            <person name="Osbourn A."/>
        </authorList>
    </citation>
    <scope>NUCLEOTIDE SEQUENCE [LARGE SCALE GENOMIC DNA]</scope>
    <source>
        <strain evidence="2">JIC</strain>
    </source>
</reference>
<sequence>MKNYLTRTTSSSNVLDIVECIFDVAKSGEACLYSFTERKTLRLSKKFDCVPNIPVRMYNSCHGIICFHLRSRLELLLCNPSIQEVMLIPPCPNKGSERALGFDPVNQDYKIVAFSFNYHKVNTANVYSLREGRWRNLRVNSVNLQCCNTYWGVYFALNANGRICNWLGQKSPIEKTIILSFDMVEEVFKELPMPE</sequence>